<reference evidence="2" key="1">
    <citation type="submission" date="2018-03" db="EMBL/GenBank/DDBJ databases">
        <authorList>
            <person name="Sun L."/>
            <person name="Liu H."/>
            <person name="Chen W."/>
            <person name="Huang K."/>
            <person name="Liu W."/>
            <person name="Gao X."/>
        </authorList>
    </citation>
    <scope>NUCLEOTIDE SEQUENCE [LARGE SCALE GENOMIC DNA]</scope>
    <source>
        <strain evidence="2">SH9</strain>
    </source>
</reference>
<dbReference type="EMBL" id="PVZS01000024">
    <property type="protein sequence ID" value="PSC03512.1"/>
    <property type="molecule type" value="Genomic_DNA"/>
</dbReference>
<dbReference type="Pfam" id="PF04325">
    <property type="entry name" value="DUF465"/>
    <property type="match status" value="1"/>
</dbReference>
<accession>A0A2T1HPB7</accession>
<comment type="caution">
    <text evidence="1">The sequence shown here is derived from an EMBL/GenBank/DDBJ whole genome shotgun (WGS) entry which is preliminary data.</text>
</comment>
<dbReference type="InterPro" id="IPR038444">
    <property type="entry name" value="DUF465_sf"/>
</dbReference>
<keyword evidence="2" id="KW-1185">Reference proteome</keyword>
<proteinExistence type="predicted"/>
<gene>
    <name evidence="1" type="ORF">SLNSH_18550</name>
</gene>
<evidence type="ECO:0008006" key="3">
    <source>
        <dbReference type="Google" id="ProtNLM"/>
    </source>
</evidence>
<dbReference type="AlphaFoldDB" id="A0A2T1HPB7"/>
<name>A0A2T1HPB7_9HYPH</name>
<dbReference type="InterPro" id="IPR007420">
    <property type="entry name" value="DUF465"/>
</dbReference>
<evidence type="ECO:0000313" key="1">
    <source>
        <dbReference type="EMBL" id="PSC03512.1"/>
    </source>
</evidence>
<protein>
    <recommendedName>
        <fullName evidence="3">DUF465 domain-containing protein</fullName>
    </recommendedName>
</protein>
<evidence type="ECO:0000313" key="2">
    <source>
        <dbReference type="Proteomes" id="UP000239772"/>
    </source>
</evidence>
<sequence>MAKNSSIRRDAYLELRWGPGATKHPRYAEPSLEGNVRLRTMGGRGASRMETPMPSSNLVNALLQRHRELDYEIRALSTRPGVDASDLRLLKIKKLHLKEKIEQLQAGSGATAH</sequence>
<dbReference type="Proteomes" id="UP000239772">
    <property type="component" value="Unassembled WGS sequence"/>
</dbReference>
<dbReference type="Gene3D" id="6.10.280.50">
    <property type="match status" value="1"/>
</dbReference>
<organism evidence="1 2">
    <name type="scientific">Alsobacter soli</name>
    <dbReference type="NCBI Taxonomy" id="2109933"/>
    <lineage>
        <taxon>Bacteria</taxon>
        <taxon>Pseudomonadati</taxon>
        <taxon>Pseudomonadota</taxon>
        <taxon>Alphaproteobacteria</taxon>
        <taxon>Hyphomicrobiales</taxon>
        <taxon>Alsobacteraceae</taxon>
        <taxon>Alsobacter</taxon>
    </lineage>
</organism>